<name>I5AVG4_EUBC6</name>
<keyword evidence="2" id="KW-1133">Transmembrane helix</keyword>
<keyword evidence="2" id="KW-0812">Transmembrane</keyword>
<gene>
    <name evidence="4" type="ORF">EubceDRAFT1_2014</name>
</gene>
<dbReference type="HOGENOM" id="CLU_1501335_0_0_9"/>
<feature type="chain" id="PRO_5003698920" evidence="3">
    <location>
        <begin position="37"/>
        <end position="179"/>
    </location>
</feature>
<feature type="region of interest" description="Disordered" evidence="1">
    <location>
        <begin position="52"/>
        <end position="116"/>
    </location>
</feature>
<evidence type="ECO:0000313" key="4">
    <source>
        <dbReference type="EMBL" id="EIM57787.1"/>
    </source>
</evidence>
<accession>I5AVG4</accession>
<dbReference type="AlphaFoldDB" id="I5AVG4"/>
<evidence type="ECO:0000313" key="5">
    <source>
        <dbReference type="Proteomes" id="UP000005753"/>
    </source>
</evidence>
<evidence type="ECO:0000256" key="2">
    <source>
        <dbReference type="SAM" id="Phobius"/>
    </source>
</evidence>
<keyword evidence="3" id="KW-0732">Signal</keyword>
<feature type="signal peptide" evidence="3">
    <location>
        <begin position="1"/>
        <end position="36"/>
    </location>
</feature>
<dbReference type="Proteomes" id="UP000005753">
    <property type="component" value="Chromosome"/>
</dbReference>
<sequence>MFKDEGEYTMKKNVKKLVIAIAAAVMVFGCTTAVFAGSGAVNIIGNSGAGTKNSGTTAVSATSSTSSTSANSSSQSSSQVASTSVSTTSTASGSTATSAGRDVDAQDSAPAGSAASYNTNTNVTTVKAANTGYGDQILPYVELFGAAFLLLAGFMHLRLNQIRADHNEELMAKKQSIVK</sequence>
<dbReference type="EMBL" id="CM001487">
    <property type="protein sequence ID" value="EIM57787.1"/>
    <property type="molecule type" value="Genomic_DNA"/>
</dbReference>
<keyword evidence="2" id="KW-0472">Membrane</keyword>
<keyword evidence="5" id="KW-1185">Reference proteome</keyword>
<organism evidence="4 5">
    <name type="scientific">Eubacterium cellulosolvens (strain ATCC 43171 / JCM 9499 / 6)</name>
    <name type="common">Cillobacterium cellulosolvens</name>
    <dbReference type="NCBI Taxonomy" id="633697"/>
    <lineage>
        <taxon>Bacteria</taxon>
        <taxon>Bacillati</taxon>
        <taxon>Bacillota</taxon>
        <taxon>Clostridia</taxon>
        <taxon>Eubacteriales</taxon>
        <taxon>Eubacteriaceae</taxon>
        <taxon>Eubacterium</taxon>
    </lineage>
</organism>
<evidence type="ECO:0000256" key="3">
    <source>
        <dbReference type="SAM" id="SignalP"/>
    </source>
</evidence>
<feature type="transmembrane region" description="Helical" evidence="2">
    <location>
        <begin position="137"/>
        <end position="157"/>
    </location>
</feature>
<protein>
    <submittedName>
        <fullName evidence="4">Uncharacterized protein</fullName>
    </submittedName>
</protein>
<reference evidence="4 5" key="1">
    <citation type="submission" date="2010-08" db="EMBL/GenBank/DDBJ databases">
        <authorList>
            <consortium name="US DOE Joint Genome Institute (JGI-PGF)"/>
            <person name="Lucas S."/>
            <person name="Copeland A."/>
            <person name="Lapidus A."/>
            <person name="Cheng J.-F."/>
            <person name="Bruce D."/>
            <person name="Goodwin L."/>
            <person name="Pitluck S."/>
            <person name="Land M.L."/>
            <person name="Hauser L."/>
            <person name="Chang Y.-J."/>
            <person name="Anderson I.J."/>
            <person name="Johnson E."/>
            <person name="Mulhopadhyay B."/>
            <person name="Kyrpides N."/>
            <person name="Woyke T.J."/>
        </authorList>
    </citation>
    <scope>NUCLEOTIDE SEQUENCE [LARGE SCALE GENOMIC DNA]</scope>
    <source>
        <strain evidence="4 5">6</strain>
    </source>
</reference>
<proteinExistence type="predicted"/>
<reference evidence="4 5" key="2">
    <citation type="submission" date="2012-02" db="EMBL/GenBank/DDBJ databases">
        <title>Improved High-Quality Draft sequence of Eubacterium cellulosolvens 6.</title>
        <authorList>
            <consortium name="US DOE Joint Genome Institute"/>
            <person name="Lucas S."/>
            <person name="Han J."/>
            <person name="Lapidus A."/>
            <person name="Cheng J.-F."/>
            <person name="Goodwin L."/>
            <person name="Pitluck S."/>
            <person name="Peters L."/>
            <person name="Mikhailova N."/>
            <person name="Gu W."/>
            <person name="Detter J.C."/>
            <person name="Han C."/>
            <person name="Tapia R."/>
            <person name="Land M."/>
            <person name="Hauser L."/>
            <person name="Kyrpides N."/>
            <person name="Ivanova N."/>
            <person name="Pagani I."/>
            <person name="Johnson E."/>
            <person name="Mukhopadhyay B."/>
            <person name="Anderson I."/>
            <person name="Woyke T."/>
        </authorList>
    </citation>
    <scope>NUCLEOTIDE SEQUENCE [LARGE SCALE GENOMIC DNA]</scope>
    <source>
        <strain evidence="4 5">6</strain>
    </source>
</reference>
<feature type="compositionally biased region" description="Low complexity" evidence="1">
    <location>
        <begin position="53"/>
        <end position="99"/>
    </location>
</feature>
<evidence type="ECO:0000256" key="1">
    <source>
        <dbReference type="SAM" id="MobiDB-lite"/>
    </source>
</evidence>
<dbReference type="STRING" id="633697.EubceDRAFT1_2014"/>
<dbReference type="PROSITE" id="PS51257">
    <property type="entry name" value="PROKAR_LIPOPROTEIN"/>
    <property type="match status" value="1"/>
</dbReference>